<dbReference type="PANTHER" id="PTHR10098">
    <property type="entry name" value="RAPSYN-RELATED"/>
    <property type="match status" value="1"/>
</dbReference>
<comment type="caution">
    <text evidence="2">The sequence shown here is derived from an EMBL/GenBank/DDBJ whole genome shotgun (WGS) entry which is preliminary data.</text>
</comment>
<dbReference type="RefSeq" id="WP_045053436.1">
    <property type="nucleotide sequence ID" value="NZ_CAWMDP010000011.1"/>
</dbReference>
<dbReference type="EMBL" id="JYON01000003">
    <property type="protein sequence ID" value="KJH72821.1"/>
    <property type="molecule type" value="Genomic_DNA"/>
</dbReference>
<sequence length="456" mass="50689">MKLIVSSSMSFLLAAIYILGSVSKESVIAAETIATSRTAQSTAARLEAALKRGNVPAAVPQIETTWERQYEGYFKTNFGDRSVSQREISAVLARIARLTGKRTALVYLIPGKQQLDVVAIFPDGKPVHKRIPQANNQALQPKVKEFRQTLTIPRFRSNTRYLPVSQQLYQWAIAPIEADLKARKIDTLMFCVGVGLRTLPLAALHDGRQFLVEKYSIGRIPAFKLTDTLYANLKNAPTLAMGASEFANQNPLPAVPVELSVITEIQRQSRAFLNQAFTLANLQNQLRQQPFRIIHLATHANFQSGAPSNSYVQFWNTRLQLNQIRRLGWYRVPVELLVLSACETAIGDREAELGFAGLAVQAGVKSALASLWFVSDEGTLALMSEFYRDLRTAPIKAEALRQAQIAMLKGQVRLENGQLRTPTGNIKLPPELAQVSNRSLSHPYYWSAFTVVGSPW</sequence>
<dbReference type="InterPro" id="IPR024983">
    <property type="entry name" value="CHAT_dom"/>
</dbReference>
<accession>A0A0D9A036</accession>
<evidence type="ECO:0000313" key="2">
    <source>
        <dbReference type="EMBL" id="KJH72821.1"/>
    </source>
</evidence>
<reference evidence="2 3" key="1">
    <citation type="submission" date="2015-02" db="EMBL/GenBank/DDBJ databases">
        <title>Draft genome of a novel marine cyanobacterium (Chroococcales) isolated from South Atlantic Ocean.</title>
        <authorList>
            <person name="Rigonato J."/>
            <person name="Alvarenga D.O."/>
            <person name="Branco L.H."/>
            <person name="Varani A.M."/>
            <person name="Brandini F.P."/>
            <person name="Fiore M.F."/>
        </authorList>
    </citation>
    <scope>NUCLEOTIDE SEQUENCE [LARGE SCALE GENOMIC DNA]</scope>
    <source>
        <strain evidence="2 3">CENA595</strain>
    </source>
</reference>
<dbReference type="PATRIC" id="fig|1618023.3.peg.770"/>
<dbReference type="STRING" id="1618023.UH38_04505"/>
<name>A0A0D9A036_9CYAN</name>
<dbReference type="PANTHER" id="PTHR10098:SF112">
    <property type="entry name" value="SLR0380 PROTEIN"/>
    <property type="match status" value="1"/>
</dbReference>
<evidence type="ECO:0000259" key="1">
    <source>
        <dbReference type="Pfam" id="PF12770"/>
    </source>
</evidence>
<organism evidence="2 3">
    <name type="scientific">Aliterella atlantica CENA595</name>
    <dbReference type="NCBI Taxonomy" id="1618023"/>
    <lineage>
        <taxon>Bacteria</taxon>
        <taxon>Bacillati</taxon>
        <taxon>Cyanobacteriota</taxon>
        <taxon>Cyanophyceae</taxon>
        <taxon>Chroococcidiopsidales</taxon>
        <taxon>Aliterellaceae</taxon>
        <taxon>Aliterella</taxon>
    </lineage>
</organism>
<feature type="domain" description="CHAT" evidence="1">
    <location>
        <begin position="164"/>
        <end position="454"/>
    </location>
</feature>
<dbReference type="Proteomes" id="UP000032452">
    <property type="component" value="Unassembled WGS sequence"/>
</dbReference>
<evidence type="ECO:0000313" key="3">
    <source>
        <dbReference type="Proteomes" id="UP000032452"/>
    </source>
</evidence>
<dbReference type="OrthoDB" id="446317at2"/>
<protein>
    <recommendedName>
        <fullName evidence="1">CHAT domain-containing protein</fullName>
    </recommendedName>
</protein>
<gene>
    <name evidence="2" type="ORF">UH38_04505</name>
</gene>
<dbReference type="Pfam" id="PF12770">
    <property type="entry name" value="CHAT"/>
    <property type="match status" value="1"/>
</dbReference>
<proteinExistence type="predicted"/>
<dbReference type="AlphaFoldDB" id="A0A0D9A036"/>
<keyword evidence="3" id="KW-1185">Reference proteome</keyword>